<name>A0AA87ZQJ4_FICCA</name>
<dbReference type="Proteomes" id="UP001187192">
    <property type="component" value="Unassembled WGS sequence"/>
</dbReference>
<dbReference type="EMBL" id="BTGU01000007">
    <property type="protein sequence ID" value="GMN37864.1"/>
    <property type="molecule type" value="Genomic_DNA"/>
</dbReference>
<feature type="region of interest" description="Disordered" evidence="1">
    <location>
        <begin position="1"/>
        <end position="34"/>
    </location>
</feature>
<evidence type="ECO:0000313" key="3">
    <source>
        <dbReference type="Proteomes" id="UP001187192"/>
    </source>
</evidence>
<organism evidence="2 3">
    <name type="scientific">Ficus carica</name>
    <name type="common">Common fig</name>
    <dbReference type="NCBI Taxonomy" id="3494"/>
    <lineage>
        <taxon>Eukaryota</taxon>
        <taxon>Viridiplantae</taxon>
        <taxon>Streptophyta</taxon>
        <taxon>Embryophyta</taxon>
        <taxon>Tracheophyta</taxon>
        <taxon>Spermatophyta</taxon>
        <taxon>Magnoliopsida</taxon>
        <taxon>eudicotyledons</taxon>
        <taxon>Gunneridae</taxon>
        <taxon>Pentapetalae</taxon>
        <taxon>rosids</taxon>
        <taxon>fabids</taxon>
        <taxon>Rosales</taxon>
        <taxon>Moraceae</taxon>
        <taxon>Ficeae</taxon>
        <taxon>Ficus</taxon>
    </lineage>
</organism>
<sequence>MKNENTGSLVFRDGRNEGHEASAAEELGDEDGGVGLGLRGVDPLQALAEHAIVAAALSENPAAIAAHDLST</sequence>
<dbReference type="AlphaFoldDB" id="A0AA87ZQJ4"/>
<comment type="caution">
    <text evidence="2">The sequence shown here is derived from an EMBL/GenBank/DDBJ whole genome shotgun (WGS) entry which is preliminary data.</text>
</comment>
<protein>
    <submittedName>
        <fullName evidence="2">Uncharacterized protein</fullName>
    </submittedName>
</protein>
<evidence type="ECO:0000256" key="1">
    <source>
        <dbReference type="SAM" id="MobiDB-lite"/>
    </source>
</evidence>
<evidence type="ECO:0000313" key="2">
    <source>
        <dbReference type="EMBL" id="GMN37864.1"/>
    </source>
</evidence>
<accession>A0AA87ZQJ4</accession>
<keyword evidence="3" id="KW-1185">Reference proteome</keyword>
<proteinExistence type="predicted"/>
<dbReference type="Gramene" id="FCD_00009493-RA">
    <property type="protein sequence ID" value="FCD_00009493-RA:cds"/>
    <property type="gene ID" value="FCD_00009493"/>
</dbReference>
<gene>
    <name evidence="2" type="ORF">TIFTF001_007170</name>
</gene>
<feature type="compositionally biased region" description="Basic and acidic residues" evidence="1">
    <location>
        <begin position="12"/>
        <end position="22"/>
    </location>
</feature>
<reference evidence="2" key="1">
    <citation type="submission" date="2023-07" db="EMBL/GenBank/DDBJ databases">
        <title>draft genome sequence of fig (Ficus carica).</title>
        <authorList>
            <person name="Takahashi T."/>
            <person name="Nishimura K."/>
        </authorList>
    </citation>
    <scope>NUCLEOTIDE SEQUENCE</scope>
</reference>